<comment type="caution">
    <text evidence="1">The sequence shown here is derived from an EMBL/GenBank/DDBJ whole genome shotgun (WGS) entry which is preliminary data.</text>
</comment>
<proteinExistence type="predicted"/>
<organism evidence="1 2">
    <name type="scientific">Puccinia striiformis f. sp. tritici PST-78</name>
    <dbReference type="NCBI Taxonomy" id="1165861"/>
    <lineage>
        <taxon>Eukaryota</taxon>
        <taxon>Fungi</taxon>
        <taxon>Dikarya</taxon>
        <taxon>Basidiomycota</taxon>
        <taxon>Pucciniomycotina</taxon>
        <taxon>Pucciniomycetes</taxon>
        <taxon>Pucciniales</taxon>
        <taxon>Pucciniaceae</taxon>
        <taxon>Puccinia</taxon>
    </lineage>
</organism>
<dbReference type="EMBL" id="AJIL01000074">
    <property type="protein sequence ID" value="KNE97036.1"/>
    <property type="molecule type" value="Genomic_DNA"/>
</dbReference>
<name>A0A0L0VCY7_9BASI</name>
<dbReference type="Proteomes" id="UP000054564">
    <property type="component" value="Unassembled WGS sequence"/>
</dbReference>
<dbReference type="OrthoDB" id="2509448at2759"/>
<accession>A0A0L0VCY7</accession>
<evidence type="ECO:0000313" key="2">
    <source>
        <dbReference type="Proteomes" id="UP000054564"/>
    </source>
</evidence>
<dbReference type="AlphaFoldDB" id="A0A0L0VCY7"/>
<keyword evidence="2" id="KW-1185">Reference proteome</keyword>
<evidence type="ECO:0000313" key="1">
    <source>
        <dbReference type="EMBL" id="KNE97036.1"/>
    </source>
</evidence>
<gene>
    <name evidence="1" type="ORF">PSTG_09771</name>
</gene>
<protein>
    <submittedName>
        <fullName evidence="1">Uncharacterized protein</fullName>
    </submittedName>
</protein>
<sequence>MKEEPTCLRYGAYIISGGGLSLTNRKAEMLKIGTDQLWDHMNECFALHARIGLTRSAAHDYAGYGRSLEITLTASTISSSYVEYEDFVRLLIVKMKAAWKILQNRGNFLESDRHQLISDACISELMNDGQENNIFFSYILQYASPVGNLPKIYLNSDLKLSLENSGFTWEIHGILKLLNAKTWQNLRRLHLSAQLKKFEGSTFGRLGRGFILRTSSGINGSPQSHDLDAELVKSKLLHDMITFVIQYHLQGAIATPKRLPIYPPIPAFDIAILFLSDAFKTVYHEYGEALNDDILFPAWEDEHSTHNPGQPVLSKHFIGFGDSSYRLKSLLPINCGTELLGEWPGRMIEHNLAVLAHSTPPKVILLEQKSQKIGLVIGMHRRRLVATAGKMVARELHTDDRVRRKKAPNQMQL</sequence>
<reference evidence="2" key="1">
    <citation type="submission" date="2014-03" db="EMBL/GenBank/DDBJ databases">
        <title>The Genome Sequence of Puccinia striiformis f. sp. tritici PST-78.</title>
        <authorList>
            <consortium name="The Broad Institute Genome Sequencing Platform"/>
            <person name="Cuomo C."/>
            <person name="Hulbert S."/>
            <person name="Chen X."/>
            <person name="Walker B."/>
            <person name="Young S.K."/>
            <person name="Zeng Q."/>
            <person name="Gargeya S."/>
            <person name="Fitzgerald M."/>
            <person name="Haas B."/>
            <person name="Abouelleil A."/>
            <person name="Alvarado L."/>
            <person name="Arachchi H.M."/>
            <person name="Berlin A.M."/>
            <person name="Chapman S.B."/>
            <person name="Goldberg J."/>
            <person name="Griggs A."/>
            <person name="Gujja S."/>
            <person name="Hansen M."/>
            <person name="Howarth C."/>
            <person name="Imamovic A."/>
            <person name="Larimer J."/>
            <person name="McCowan C."/>
            <person name="Montmayeur A."/>
            <person name="Murphy C."/>
            <person name="Neiman D."/>
            <person name="Pearson M."/>
            <person name="Priest M."/>
            <person name="Roberts A."/>
            <person name="Saif S."/>
            <person name="Shea T."/>
            <person name="Sisk P."/>
            <person name="Sykes S."/>
            <person name="Wortman J."/>
            <person name="Nusbaum C."/>
            <person name="Birren B."/>
        </authorList>
    </citation>
    <scope>NUCLEOTIDE SEQUENCE [LARGE SCALE GENOMIC DNA]</scope>
    <source>
        <strain evidence="2">race PST-78</strain>
    </source>
</reference>